<dbReference type="PROSITE" id="PS50851">
    <property type="entry name" value="CHEW"/>
    <property type="match status" value="1"/>
</dbReference>
<dbReference type="InterPro" id="IPR058661">
    <property type="entry name" value="FimL_2nd"/>
</dbReference>
<evidence type="ECO:0000256" key="8">
    <source>
        <dbReference type="PROSITE-ProRule" id="PRU00169"/>
    </source>
</evidence>
<dbReference type="SUPFAM" id="SSF47226">
    <property type="entry name" value="Histidine-containing phosphotransfer domain, HPT domain"/>
    <property type="match status" value="4"/>
</dbReference>
<dbReference type="Pfam" id="PF00072">
    <property type="entry name" value="Response_reg"/>
    <property type="match status" value="1"/>
</dbReference>
<dbReference type="CDD" id="cd00088">
    <property type="entry name" value="HPT"/>
    <property type="match status" value="2"/>
</dbReference>
<evidence type="ECO:0000259" key="13">
    <source>
        <dbReference type="PROSITE" id="PS50851"/>
    </source>
</evidence>
<dbReference type="InterPro" id="IPR011006">
    <property type="entry name" value="CheY-like_superfamily"/>
</dbReference>
<dbReference type="Pfam" id="PF26379">
    <property type="entry name" value="FimL_2nd"/>
    <property type="match status" value="1"/>
</dbReference>
<organism evidence="15 16">
    <name type="scientific">Spongiibacter thalassae</name>
    <dbReference type="NCBI Taxonomy" id="2721624"/>
    <lineage>
        <taxon>Bacteria</taxon>
        <taxon>Pseudomonadati</taxon>
        <taxon>Pseudomonadota</taxon>
        <taxon>Gammaproteobacteria</taxon>
        <taxon>Cellvibrionales</taxon>
        <taxon>Spongiibacteraceae</taxon>
        <taxon>Spongiibacter</taxon>
    </lineage>
</organism>
<dbReference type="InterPro" id="IPR008207">
    <property type="entry name" value="Sig_transdc_His_kin_Hpt_dom"/>
</dbReference>
<feature type="domain" description="Histidine kinase" evidence="11">
    <location>
        <begin position="1400"/>
        <end position="1536"/>
    </location>
</feature>
<dbReference type="Pfam" id="PF01627">
    <property type="entry name" value="Hpt"/>
    <property type="match status" value="3"/>
</dbReference>
<feature type="domain" description="HPt" evidence="14">
    <location>
        <begin position="704"/>
        <end position="806"/>
    </location>
</feature>
<dbReference type="EMBL" id="JAAWWK010000005">
    <property type="protein sequence ID" value="NKI18486.1"/>
    <property type="molecule type" value="Genomic_DNA"/>
</dbReference>
<feature type="domain" description="HPt" evidence="14">
    <location>
        <begin position="564"/>
        <end position="671"/>
    </location>
</feature>
<dbReference type="InterPro" id="IPR036890">
    <property type="entry name" value="HATPase_C_sf"/>
</dbReference>
<dbReference type="InterPro" id="IPR036641">
    <property type="entry name" value="HPT_dom_sf"/>
</dbReference>
<keyword evidence="16" id="KW-1185">Reference proteome</keyword>
<evidence type="ECO:0000256" key="2">
    <source>
        <dbReference type="ARBA" id="ARBA00012438"/>
    </source>
</evidence>
<dbReference type="CDD" id="cd17546">
    <property type="entry name" value="REC_hyHK_CKI1_RcsC-like"/>
    <property type="match status" value="1"/>
</dbReference>
<dbReference type="Pfam" id="PF02518">
    <property type="entry name" value="HATPase_c"/>
    <property type="match status" value="1"/>
</dbReference>
<evidence type="ECO:0000256" key="9">
    <source>
        <dbReference type="SAM" id="Coils"/>
    </source>
</evidence>
<dbReference type="SUPFAM" id="SSF50341">
    <property type="entry name" value="CheW-like"/>
    <property type="match status" value="1"/>
</dbReference>
<dbReference type="SMART" id="SM00448">
    <property type="entry name" value="REC"/>
    <property type="match status" value="1"/>
</dbReference>
<dbReference type="PRINTS" id="PR00344">
    <property type="entry name" value="BCTRLSENSOR"/>
</dbReference>
<keyword evidence="6" id="KW-0902">Two-component regulatory system</keyword>
<sequence length="1821" mass="198341">MSDRRDYIALDWLTAELRATLQQCVAMIRGLGGDDVDTVVLESVSGLLHQVHGSLQMIEFSGAALLVSEMEQAVRAVMDGAIASGQRAELLTTVASVADDIPGYLEALRAHHCELPVSLMLMLNELRVVRRQPLLSSGLLFSPQRVPPQGQPPKREDVDELLEKLRQMFQLALTSYFRGGADRAKGLQYLQKVSHRMVRLRAGSKQQTLWLAASALLDGVDANGSPGNKALDNMLRRLDRVLRDVAGDDGTRVETLQKDVMFYALCGDYSSAALQQLRSQQQLETGLLEISGQQQLFARALQSLVQSLQSASVNALNGPSAPLRIQINDIADGMAVLGLQDSLLALRAVAKLLDDSTSLPTAQGVSRALQRLVEQLEARGEDVGEASPAEALNDARRSLITNGRKTLSVCQEAIVNYVAEQWDYEHLRPLPAQLSELAETLREANFDEAASILDSAAGYIDNTLIGAAEGPTWSTLDALADALTSVDYYLERCGVGADGDDQNLMAVAADCIARLSDSGIAPTADNIVSLNPADTHTPAGVAETDHGASMVDDAVDGAEAEGSAVELDPDIVDIFIEEAGDVLSALNEKLPRWKSGLASTSILADVRRAFHTLKGSGRMVGAEQCGELGWAVENMLNKVVDGQFTMDSLRFDTVEAASQLLPELIEELAQGRALPPARLHSVLVDAAALSREQSPQLVTRAAQSSSEESELTGVFIGEAEVHLGVIENFVNNVYSYPARLTDELQRSLHTLKGSSKMAEVWAVASIITPLEGLVKELRAMRIYADEALVTLIADVLAETRKLVSRLRHTDASSLTTPEVLRTRIEAMSLKLLAEAEANGDSASQAVPSGALDRFLLTFGDQIQSLQERLQLAEGSPPGSLFTEYALSMGHFAQRAEEIGSEPTAELAHALEVLLSHCSTPVSPGFVSLVEESLDQLMDDLNQLAAENSAVENPRLLERLRDYDVLAEQEQASQPESAGPSDLTFEPEQPDQPEPPESEAESETGLDALPEAAMPLGDVAESDANGPALSPEPLATSRLEEFVAEVEAQAETEIQLDDDVDPEILEIFLEEARDLLEGLDASLQEWRADLSDKQPLDDIQRYLHTLKGGARLSGMSALGDRCHDLETLIAEALVNRGTDMSQLLIQVQQAQDTLVRSLEGVLAGAALEQPEGGAAEAADLVEGVPNAASLTAAAEAPVAGRQQPLAALNRGPQEMIKVPSELLERLINLAGETSIARGRVEEQVNEVHFSLEEMEMTVERLQEQVRRLDMETEAQIIHRQEQMESEGAEGFDPLEFDRYSQLQQLSRSLLESASDLVDLRNTVVDKSRDMETLLLQQSRINSELQEGLMRSQMVHFSRMVPRLRRGIRQLAGELGKQVEFQVFNAEGEMDRRVLERIIPALEHMLRNAVDHGVESLEQRRAAGKPDTAMVSMRFDRQGGDVLIEISDDGGGIDFEAVRRKAERLGLLSADVEIGERQLLDFIFHAGFSTSDNVTQISGRGVGMDVVRSEIKQLGGSIDVHSERGKGSRFEIRLPFTVSVNRALMVSVGGEVYAVPLNNIEGIVRVSPYELEVYYEEGGPDFEYAGQSYQLRYMGQMIGVNAPHLEGHVDPRPVLLIRNAEPPTAIQVDSLMGSREVVVKALGPQFAAVPDLSGATVLGDGSVVVILDMLASIRADAARRLKRADQHIALEQHPADAKHVMVVDDSVTVRKVTSRLLERQQIKVSLARDGLEAVNLLQEMETLPDVLLLDIEMPRMDGFEVASRLRSSPRLASIAIIMISSRTGQKHRQRASSLGVDRFLGKPYQEIQLLKAIEEVLAKVENP</sequence>
<name>A0ABX1GH54_9GAMM</name>
<evidence type="ECO:0000259" key="11">
    <source>
        <dbReference type="PROSITE" id="PS50109"/>
    </source>
</evidence>
<feature type="domain" description="Response regulatory" evidence="12">
    <location>
        <begin position="1697"/>
        <end position="1815"/>
    </location>
</feature>
<feature type="domain" description="HPt" evidence="14">
    <location>
        <begin position="1056"/>
        <end position="1160"/>
    </location>
</feature>
<feature type="region of interest" description="Disordered" evidence="10">
    <location>
        <begin position="967"/>
        <end position="1002"/>
    </location>
</feature>
<dbReference type="InterPro" id="IPR036061">
    <property type="entry name" value="CheW-like_dom_sf"/>
</dbReference>
<dbReference type="RefSeq" id="WP_168451022.1">
    <property type="nucleotide sequence ID" value="NZ_JAAWWK010000005.1"/>
</dbReference>
<keyword evidence="5" id="KW-0418">Kinase</keyword>
<dbReference type="InterPro" id="IPR003594">
    <property type="entry name" value="HATPase_dom"/>
</dbReference>
<comment type="caution">
    <text evidence="15">The sequence shown here is derived from an EMBL/GenBank/DDBJ whole genome shotgun (WGS) entry which is preliminary data.</text>
</comment>
<evidence type="ECO:0000256" key="7">
    <source>
        <dbReference type="PROSITE-ProRule" id="PRU00110"/>
    </source>
</evidence>
<dbReference type="Gene3D" id="3.40.50.2300">
    <property type="match status" value="1"/>
</dbReference>
<evidence type="ECO:0000256" key="10">
    <source>
        <dbReference type="SAM" id="MobiDB-lite"/>
    </source>
</evidence>
<dbReference type="InterPro" id="IPR005467">
    <property type="entry name" value="His_kinase_dom"/>
</dbReference>
<dbReference type="SMART" id="SM00260">
    <property type="entry name" value="CheW"/>
    <property type="match status" value="1"/>
</dbReference>
<dbReference type="InterPro" id="IPR004105">
    <property type="entry name" value="CheA-like_dim"/>
</dbReference>
<dbReference type="SUPFAM" id="SSF52172">
    <property type="entry name" value="CheY-like"/>
    <property type="match status" value="1"/>
</dbReference>
<feature type="domain" description="CheW-like" evidence="13">
    <location>
        <begin position="1538"/>
        <end position="1676"/>
    </location>
</feature>
<dbReference type="Proteomes" id="UP000765845">
    <property type="component" value="Unassembled WGS sequence"/>
</dbReference>
<evidence type="ECO:0000259" key="14">
    <source>
        <dbReference type="PROSITE" id="PS50894"/>
    </source>
</evidence>
<keyword evidence="3 8" id="KW-0597">Phosphoprotein</keyword>
<dbReference type="PANTHER" id="PTHR43395">
    <property type="entry name" value="SENSOR HISTIDINE KINASE CHEA"/>
    <property type="match status" value="1"/>
</dbReference>
<dbReference type="PANTHER" id="PTHR43395:SF8">
    <property type="entry name" value="HISTIDINE KINASE"/>
    <property type="match status" value="1"/>
</dbReference>
<evidence type="ECO:0000259" key="12">
    <source>
        <dbReference type="PROSITE" id="PS50110"/>
    </source>
</evidence>
<evidence type="ECO:0000256" key="6">
    <source>
        <dbReference type="ARBA" id="ARBA00023012"/>
    </source>
</evidence>
<dbReference type="InterPro" id="IPR002545">
    <property type="entry name" value="CheW-lke_dom"/>
</dbReference>
<dbReference type="InterPro" id="IPR004358">
    <property type="entry name" value="Sig_transdc_His_kin-like_C"/>
</dbReference>
<feature type="modified residue" description="Phosphohistidine" evidence="7">
    <location>
        <position position="611"/>
    </location>
</feature>
<dbReference type="SUPFAM" id="SSF55874">
    <property type="entry name" value="ATPase domain of HSP90 chaperone/DNA topoisomerase II/histidine kinase"/>
    <property type="match status" value="1"/>
</dbReference>
<dbReference type="InterPro" id="IPR001789">
    <property type="entry name" value="Sig_transdc_resp-reg_receiver"/>
</dbReference>
<reference evidence="15 16" key="1">
    <citation type="submission" date="2020-04" db="EMBL/GenBank/DDBJ databases">
        <authorList>
            <person name="Yoon J."/>
        </authorList>
    </citation>
    <scope>NUCLEOTIDE SEQUENCE [LARGE SCALE GENOMIC DNA]</scope>
    <source>
        <strain evidence="15 16">KMU-166</strain>
    </source>
</reference>
<dbReference type="SMART" id="SM00387">
    <property type="entry name" value="HATPase_c"/>
    <property type="match status" value="1"/>
</dbReference>
<evidence type="ECO:0000313" key="15">
    <source>
        <dbReference type="EMBL" id="NKI18486.1"/>
    </source>
</evidence>
<evidence type="ECO:0000256" key="1">
    <source>
        <dbReference type="ARBA" id="ARBA00000085"/>
    </source>
</evidence>
<protein>
    <recommendedName>
        <fullName evidence="2">histidine kinase</fullName>
        <ecNumber evidence="2">2.7.13.3</ecNumber>
    </recommendedName>
</protein>
<dbReference type="Gene3D" id="2.30.30.40">
    <property type="entry name" value="SH3 Domains"/>
    <property type="match status" value="1"/>
</dbReference>
<keyword evidence="4" id="KW-0808">Transferase</keyword>
<dbReference type="Gene3D" id="3.30.565.10">
    <property type="entry name" value="Histidine kinase-like ATPase, C-terminal domain"/>
    <property type="match status" value="1"/>
</dbReference>
<comment type="catalytic activity">
    <reaction evidence="1">
        <text>ATP + protein L-histidine = ADP + protein N-phospho-L-histidine.</text>
        <dbReference type="EC" id="2.7.13.3"/>
    </reaction>
</comment>
<keyword evidence="9" id="KW-0175">Coiled coil</keyword>
<dbReference type="PROSITE" id="PS50894">
    <property type="entry name" value="HPT"/>
    <property type="match status" value="3"/>
</dbReference>
<accession>A0ABX1GH54</accession>
<dbReference type="SMART" id="SM00073">
    <property type="entry name" value="HPT"/>
    <property type="match status" value="3"/>
</dbReference>
<dbReference type="PROSITE" id="PS50109">
    <property type="entry name" value="HIS_KIN"/>
    <property type="match status" value="1"/>
</dbReference>
<evidence type="ECO:0000313" key="16">
    <source>
        <dbReference type="Proteomes" id="UP000765845"/>
    </source>
</evidence>
<feature type="modified residue" description="Phosphohistidine" evidence="7">
    <location>
        <position position="1103"/>
    </location>
</feature>
<gene>
    <name evidence="15" type="ORF">HCU74_13805</name>
</gene>
<feature type="compositionally biased region" description="Acidic residues" evidence="10">
    <location>
        <begin position="987"/>
        <end position="1002"/>
    </location>
</feature>
<evidence type="ECO:0000256" key="3">
    <source>
        <dbReference type="ARBA" id="ARBA00022553"/>
    </source>
</evidence>
<evidence type="ECO:0000256" key="5">
    <source>
        <dbReference type="ARBA" id="ARBA00022777"/>
    </source>
</evidence>
<dbReference type="Gene3D" id="1.20.120.160">
    <property type="entry name" value="HPT domain"/>
    <property type="match status" value="4"/>
</dbReference>
<feature type="modified residue" description="4-aspartylphosphate" evidence="8">
    <location>
        <position position="1748"/>
    </location>
</feature>
<feature type="modified residue" description="Phosphohistidine" evidence="7">
    <location>
        <position position="749"/>
    </location>
</feature>
<dbReference type="PROSITE" id="PS50110">
    <property type="entry name" value="RESPONSE_REGULATORY"/>
    <property type="match status" value="1"/>
</dbReference>
<dbReference type="EC" id="2.7.13.3" evidence="2"/>
<dbReference type="InterPro" id="IPR051315">
    <property type="entry name" value="Bact_Chemotaxis_CheA"/>
</dbReference>
<feature type="coiled-coil region" evidence="9">
    <location>
        <begin position="1243"/>
        <end position="1270"/>
    </location>
</feature>
<dbReference type="Pfam" id="PF01584">
    <property type="entry name" value="CheW"/>
    <property type="match status" value="1"/>
</dbReference>
<dbReference type="SMART" id="SM01231">
    <property type="entry name" value="H-kinase_dim"/>
    <property type="match status" value="1"/>
</dbReference>
<proteinExistence type="predicted"/>
<evidence type="ECO:0000256" key="4">
    <source>
        <dbReference type="ARBA" id="ARBA00022679"/>
    </source>
</evidence>